<proteinExistence type="predicted"/>
<dbReference type="Proteomes" id="UP000298631">
    <property type="component" value="Chromosome"/>
</dbReference>
<dbReference type="OrthoDB" id="6140227at2"/>
<evidence type="ECO:0000313" key="1">
    <source>
        <dbReference type="EMBL" id="QCO56192.1"/>
    </source>
</evidence>
<sequence>MNGLTDDHAELYDAAIIRRYFDKFDKITGHLGRVAAELEREGQLSRLDARVIGGYIQRLNLTFQALGYKYLMAGRIDGPLPGKLTFDRHESGFPVAQELLVMANDAQQAERHLSQLPTEVELKDEMIRQIVGELVIPTRLQFTLSQRLYYEALMQGVPFWARNDPDVQWMGEDRGRRSWLVHWAVYDTQTNLPVIYLLNVEDSGKTSLPRDDRRWPQMQAHLMAQSVDGLKLVTIAKGFDTDFDDLHPKRLRRIHLGPMYSSSFTLQSGPISDVLAAARPEPGQDWALVWTLEDLLAEREETVKTGWFSSTERQIFATGPFGGPGLADIGATAMTRMLVMPERPYQALAEKRPAGFADVRKFVVGAGGRIIAQR</sequence>
<dbReference type="RefSeq" id="WP_137193976.1">
    <property type="nucleotide sequence ID" value="NZ_CP039964.1"/>
</dbReference>
<accession>A0A4P8EHE9</accession>
<keyword evidence="2" id="KW-1185">Reference proteome</keyword>
<protein>
    <submittedName>
        <fullName evidence="1">Uncharacterized protein</fullName>
    </submittedName>
</protein>
<reference evidence="1 2" key="1">
    <citation type="submission" date="2019-05" db="EMBL/GenBank/DDBJ databases">
        <title>Pseudorhodobacter turbinis sp. nov., isolated from the gut of the Korean turban shell.</title>
        <authorList>
            <person name="Jeong Y.-S."/>
            <person name="Kang W.-R."/>
            <person name="Bae J.-W."/>
        </authorList>
    </citation>
    <scope>NUCLEOTIDE SEQUENCE [LARGE SCALE GENOMIC DNA]</scope>
    <source>
        <strain evidence="1 2">S12M18</strain>
    </source>
</reference>
<dbReference type="EMBL" id="CP039964">
    <property type="protein sequence ID" value="QCO56192.1"/>
    <property type="molecule type" value="Genomic_DNA"/>
</dbReference>
<organism evidence="1 2">
    <name type="scientific">Pseudorhodobacter turbinis</name>
    <dbReference type="NCBI Taxonomy" id="2500533"/>
    <lineage>
        <taxon>Bacteria</taxon>
        <taxon>Pseudomonadati</taxon>
        <taxon>Pseudomonadota</taxon>
        <taxon>Alphaproteobacteria</taxon>
        <taxon>Rhodobacterales</taxon>
        <taxon>Paracoccaceae</taxon>
        <taxon>Pseudorhodobacter</taxon>
    </lineage>
</organism>
<name>A0A4P8EHE9_9RHOB</name>
<gene>
    <name evidence="1" type="ORF">EOK75_10915</name>
</gene>
<dbReference type="AlphaFoldDB" id="A0A4P8EHE9"/>
<dbReference type="KEGG" id="pseb:EOK75_10915"/>
<evidence type="ECO:0000313" key="2">
    <source>
        <dbReference type="Proteomes" id="UP000298631"/>
    </source>
</evidence>